<evidence type="ECO:0000313" key="8">
    <source>
        <dbReference type="Proteomes" id="UP000324800"/>
    </source>
</evidence>
<accession>A0A5J4S1T9</accession>
<dbReference type="GO" id="GO:0007017">
    <property type="term" value="P:microtubule-based process"/>
    <property type="evidence" value="ECO:0007669"/>
    <property type="project" value="InterPro"/>
</dbReference>
<keyword evidence="4 5" id="KW-0342">GTP-binding</keyword>
<dbReference type="InterPro" id="IPR004057">
    <property type="entry name" value="Epsilon_tubulin"/>
</dbReference>
<dbReference type="Pfam" id="PF00091">
    <property type="entry name" value="Tubulin"/>
    <property type="match status" value="1"/>
</dbReference>
<evidence type="ECO:0000256" key="3">
    <source>
        <dbReference type="ARBA" id="ARBA00022741"/>
    </source>
</evidence>
<evidence type="ECO:0000259" key="6">
    <source>
        <dbReference type="Pfam" id="PF00091"/>
    </source>
</evidence>
<protein>
    <recommendedName>
        <fullName evidence="6">Tubulin/FtsZ GTPase domain-containing protein</fullName>
    </recommendedName>
</protein>
<sequence length="137" mass="15016">MKEIIVLQVGQAGNQIGHRKDTLSFKEAMRNGNIKCRCVLIDTEEGVLNRLHSSAMGNMFDDKIELRAVSGAGNNWAVGNLEYGNAKVGEFIETIRKLVEECSSLQAFFMIHSLGGGTGSGLGSRLMEELSFEYDDV</sequence>
<evidence type="ECO:0000313" key="7">
    <source>
        <dbReference type="EMBL" id="KAA6339390.1"/>
    </source>
</evidence>
<dbReference type="PRINTS" id="PR01161">
    <property type="entry name" value="TUBULIN"/>
</dbReference>
<comment type="similarity">
    <text evidence="1 5">Belongs to the tubulin family.</text>
</comment>
<dbReference type="EMBL" id="SNRW01041099">
    <property type="protein sequence ID" value="KAA6339390.1"/>
    <property type="molecule type" value="Genomic_DNA"/>
</dbReference>
<keyword evidence="3 5" id="KW-0547">Nucleotide-binding</keyword>
<proteinExistence type="inferred from homology"/>
<feature type="domain" description="Tubulin/FtsZ GTPase" evidence="6">
    <location>
        <begin position="3"/>
        <end position="135"/>
    </location>
</feature>
<dbReference type="InterPro" id="IPR017975">
    <property type="entry name" value="Tubulin_CS"/>
</dbReference>
<dbReference type="PANTHER" id="PTHR11588">
    <property type="entry name" value="TUBULIN"/>
    <property type="match status" value="1"/>
</dbReference>
<dbReference type="InterPro" id="IPR003008">
    <property type="entry name" value="Tubulin_FtsZ_GTPase"/>
</dbReference>
<dbReference type="GO" id="GO:0005525">
    <property type="term" value="F:GTP binding"/>
    <property type="evidence" value="ECO:0007669"/>
    <property type="project" value="UniProtKB-UniRule"/>
</dbReference>
<gene>
    <name evidence="7" type="ORF">EZS28_052618</name>
</gene>
<evidence type="ECO:0000256" key="1">
    <source>
        <dbReference type="ARBA" id="ARBA00009636"/>
    </source>
</evidence>
<dbReference type="PRINTS" id="PR01519">
    <property type="entry name" value="EPSLNTUBULIN"/>
</dbReference>
<dbReference type="OrthoDB" id="1662883at2759"/>
<dbReference type="Proteomes" id="UP000324800">
    <property type="component" value="Unassembled WGS sequence"/>
</dbReference>
<dbReference type="SUPFAM" id="SSF52490">
    <property type="entry name" value="Tubulin nucleotide-binding domain-like"/>
    <property type="match status" value="1"/>
</dbReference>
<keyword evidence="2 5" id="KW-0493">Microtubule</keyword>
<comment type="caution">
    <text evidence="7">The sequence shown here is derived from an EMBL/GenBank/DDBJ whole genome shotgun (WGS) entry which is preliminary data.</text>
</comment>
<dbReference type="GO" id="GO:0005874">
    <property type="term" value="C:microtubule"/>
    <property type="evidence" value="ECO:0007669"/>
    <property type="project" value="UniProtKB-KW"/>
</dbReference>
<evidence type="ECO:0000256" key="4">
    <source>
        <dbReference type="ARBA" id="ARBA00023134"/>
    </source>
</evidence>
<reference evidence="7 8" key="1">
    <citation type="submission" date="2019-03" db="EMBL/GenBank/DDBJ databases">
        <title>Single cell metagenomics reveals metabolic interactions within the superorganism composed of flagellate Streblomastix strix and complex community of Bacteroidetes bacteria on its surface.</title>
        <authorList>
            <person name="Treitli S.C."/>
            <person name="Kolisko M."/>
            <person name="Husnik F."/>
            <person name="Keeling P."/>
            <person name="Hampl V."/>
        </authorList>
    </citation>
    <scope>NUCLEOTIDE SEQUENCE [LARGE SCALE GENOMIC DNA]</scope>
    <source>
        <strain evidence="7">ST1C</strain>
    </source>
</reference>
<evidence type="ECO:0000256" key="5">
    <source>
        <dbReference type="RuleBase" id="RU000352"/>
    </source>
</evidence>
<dbReference type="Gene3D" id="3.40.50.1440">
    <property type="entry name" value="Tubulin/FtsZ, GTPase domain"/>
    <property type="match status" value="1"/>
</dbReference>
<evidence type="ECO:0000256" key="2">
    <source>
        <dbReference type="ARBA" id="ARBA00022701"/>
    </source>
</evidence>
<dbReference type="AlphaFoldDB" id="A0A5J4S1T9"/>
<name>A0A5J4S1T9_9EUKA</name>
<organism evidence="7 8">
    <name type="scientific">Streblomastix strix</name>
    <dbReference type="NCBI Taxonomy" id="222440"/>
    <lineage>
        <taxon>Eukaryota</taxon>
        <taxon>Metamonada</taxon>
        <taxon>Preaxostyla</taxon>
        <taxon>Oxymonadida</taxon>
        <taxon>Streblomastigidae</taxon>
        <taxon>Streblomastix</taxon>
    </lineage>
</organism>
<dbReference type="PROSITE" id="PS00227">
    <property type="entry name" value="TUBULIN"/>
    <property type="match status" value="1"/>
</dbReference>
<dbReference type="InterPro" id="IPR000217">
    <property type="entry name" value="Tubulin"/>
</dbReference>
<dbReference type="InterPro" id="IPR036525">
    <property type="entry name" value="Tubulin/FtsZ_GTPase_sf"/>
</dbReference>